<dbReference type="CDD" id="cd07331">
    <property type="entry name" value="M48C_Oma1_like"/>
    <property type="match status" value="1"/>
</dbReference>
<accession>A0A432X957</accession>
<dbReference type="InterPro" id="IPR001915">
    <property type="entry name" value="Peptidase_M48"/>
</dbReference>
<evidence type="ECO:0000313" key="10">
    <source>
        <dbReference type="EMBL" id="RUO43854.1"/>
    </source>
</evidence>
<comment type="similarity">
    <text evidence="6">Belongs to the peptidase M48 family.</text>
</comment>
<evidence type="ECO:0000256" key="3">
    <source>
        <dbReference type="ARBA" id="ARBA00022801"/>
    </source>
</evidence>
<keyword evidence="2" id="KW-0479">Metal-binding</keyword>
<name>A0A432X957_9GAMM</name>
<dbReference type="PROSITE" id="PS51257">
    <property type="entry name" value="PROKAR_LIPOPROTEIN"/>
    <property type="match status" value="1"/>
</dbReference>
<evidence type="ECO:0000256" key="2">
    <source>
        <dbReference type="ARBA" id="ARBA00022723"/>
    </source>
</evidence>
<dbReference type="RefSeq" id="WP_126756242.1">
    <property type="nucleotide sequence ID" value="NZ_PIPQ01000001.1"/>
</dbReference>
<keyword evidence="3 6" id="KW-0378">Hydrolase</keyword>
<keyword evidence="1 6" id="KW-0645">Protease</keyword>
<keyword evidence="8" id="KW-0732">Signal</keyword>
<dbReference type="GO" id="GO:0051603">
    <property type="term" value="P:proteolysis involved in protein catabolic process"/>
    <property type="evidence" value="ECO:0007669"/>
    <property type="project" value="TreeGrafter"/>
</dbReference>
<comment type="caution">
    <text evidence="10">The sequence shown here is derived from an EMBL/GenBank/DDBJ whole genome shotgun (WGS) entry which is preliminary data.</text>
</comment>
<dbReference type="Gene3D" id="3.30.2010.10">
    <property type="entry name" value="Metalloproteases ('zincins'), catalytic domain"/>
    <property type="match status" value="1"/>
</dbReference>
<dbReference type="PANTHER" id="PTHR22726:SF24">
    <property type="entry name" value="M48 FAMILY METALLOPEPTIDASE"/>
    <property type="match status" value="1"/>
</dbReference>
<dbReference type="GO" id="GO:0046872">
    <property type="term" value="F:metal ion binding"/>
    <property type="evidence" value="ECO:0007669"/>
    <property type="project" value="UniProtKB-KW"/>
</dbReference>
<organism evidence="10 11">
    <name type="scientific">Aliidiomarina taiwanensis</name>
    <dbReference type="NCBI Taxonomy" id="946228"/>
    <lineage>
        <taxon>Bacteria</taxon>
        <taxon>Pseudomonadati</taxon>
        <taxon>Pseudomonadota</taxon>
        <taxon>Gammaproteobacteria</taxon>
        <taxon>Alteromonadales</taxon>
        <taxon>Idiomarinaceae</taxon>
        <taxon>Aliidiomarina</taxon>
    </lineage>
</organism>
<dbReference type="Pfam" id="PF01435">
    <property type="entry name" value="Peptidase_M48"/>
    <property type="match status" value="1"/>
</dbReference>
<evidence type="ECO:0000256" key="7">
    <source>
        <dbReference type="SAM" id="MobiDB-lite"/>
    </source>
</evidence>
<evidence type="ECO:0000256" key="6">
    <source>
        <dbReference type="RuleBase" id="RU003983"/>
    </source>
</evidence>
<dbReference type="EMBL" id="PIPQ01000001">
    <property type="protein sequence ID" value="RUO43854.1"/>
    <property type="molecule type" value="Genomic_DNA"/>
</dbReference>
<keyword evidence="5 6" id="KW-0482">Metalloprotease</keyword>
<evidence type="ECO:0000313" key="11">
    <source>
        <dbReference type="Proteomes" id="UP000286976"/>
    </source>
</evidence>
<evidence type="ECO:0000256" key="5">
    <source>
        <dbReference type="ARBA" id="ARBA00023049"/>
    </source>
</evidence>
<dbReference type="PANTHER" id="PTHR22726">
    <property type="entry name" value="METALLOENDOPEPTIDASE OMA1"/>
    <property type="match status" value="1"/>
</dbReference>
<feature type="chain" id="PRO_5019029052" evidence="8">
    <location>
        <begin position="20"/>
        <end position="280"/>
    </location>
</feature>
<dbReference type="Proteomes" id="UP000286976">
    <property type="component" value="Unassembled WGS sequence"/>
</dbReference>
<keyword evidence="11" id="KW-1185">Reference proteome</keyword>
<evidence type="ECO:0000256" key="4">
    <source>
        <dbReference type="ARBA" id="ARBA00022833"/>
    </source>
</evidence>
<feature type="region of interest" description="Disordered" evidence="7">
    <location>
        <begin position="258"/>
        <end position="280"/>
    </location>
</feature>
<feature type="domain" description="Peptidase M48" evidence="9">
    <location>
        <begin position="64"/>
        <end position="245"/>
    </location>
</feature>
<keyword evidence="4 6" id="KW-0862">Zinc</keyword>
<dbReference type="AlphaFoldDB" id="A0A432X957"/>
<dbReference type="OrthoDB" id="9810445at2"/>
<dbReference type="GO" id="GO:0004222">
    <property type="term" value="F:metalloendopeptidase activity"/>
    <property type="evidence" value="ECO:0007669"/>
    <property type="project" value="InterPro"/>
</dbReference>
<feature type="signal peptide" evidence="8">
    <location>
        <begin position="1"/>
        <end position="19"/>
    </location>
</feature>
<protein>
    <submittedName>
        <fullName evidence="10">Peptidase</fullName>
    </submittedName>
</protein>
<comment type="cofactor">
    <cofactor evidence="6">
        <name>Zn(2+)</name>
        <dbReference type="ChEBI" id="CHEBI:29105"/>
    </cofactor>
    <text evidence="6">Binds 1 zinc ion per subunit.</text>
</comment>
<evidence type="ECO:0000256" key="8">
    <source>
        <dbReference type="SAM" id="SignalP"/>
    </source>
</evidence>
<reference evidence="10 11" key="1">
    <citation type="journal article" date="2011" name="Front. Microbiol.">
        <title>Genomic signatures of strain selection and enhancement in Bacillus atrophaeus var. globigii, a historical biowarfare simulant.</title>
        <authorList>
            <person name="Gibbons H.S."/>
            <person name="Broomall S.M."/>
            <person name="McNew L.A."/>
            <person name="Daligault H."/>
            <person name="Chapman C."/>
            <person name="Bruce D."/>
            <person name="Karavis M."/>
            <person name="Krepps M."/>
            <person name="McGregor P.A."/>
            <person name="Hong C."/>
            <person name="Park K.H."/>
            <person name="Akmal A."/>
            <person name="Feldman A."/>
            <person name="Lin J.S."/>
            <person name="Chang W.E."/>
            <person name="Higgs B.W."/>
            <person name="Demirev P."/>
            <person name="Lindquist J."/>
            <person name="Liem A."/>
            <person name="Fochler E."/>
            <person name="Read T.D."/>
            <person name="Tapia R."/>
            <person name="Johnson S."/>
            <person name="Bishop-Lilly K.A."/>
            <person name="Detter C."/>
            <person name="Han C."/>
            <person name="Sozhamannan S."/>
            <person name="Rosenzweig C.N."/>
            <person name="Skowronski E.W."/>
        </authorList>
    </citation>
    <scope>NUCLEOTIDE SEQUENCE [LARGE SCALE GENOMIC DNA]</scope>
    <source>
        <strain evidence="10 11">AIT1</strain>
    </source>
</reference>
<sequence>MQYYLKRLAVLMTALVVVACSTSPTGRNTLNFMSGSQLNELGKSSFQQMKDEGTVSTDPELNAYAQCIMTAIVEVLPPAYKEYEWEVAVFAEDTINAFALPGGYMGVYTGMMKFAENEHQLAAVIGHEIGHVIAEHGGERLSTNMLVSGALVTANILLSDRPPAQQGLLMAGLGLGAQVGVMLPFSRKHESEADAIGLELMAKAGFKPEQAVRLWEHMGENTEGAQSELLSTHPVPKTRVKDLTRQVPSVLPLYQERVHQGSAPSCPRPSFAQKTDDSKS</sequence>
<proteinExistence type="inferred from homology"/>
<dbReference type="InterPro" id="IPR051156">
    <property type="entry name" value="Mito/Outer_Membr_Metalloprot"/>
</dbReference>
<gene>
    <name evidence="10" type="ORF">CWE15_01260</name>
</gene>
<evidence type="ECO:0000256" key="1">
    <source>
        <dbReference type="ARBA" id="ARBA00022670"/>
    </source>
</evidence>
<dbReference type="GO" id="GO:0016020">
    <property type="term" value="C:membrane"/>
    <property type="evidence" value="ECO:0007669"/>
    <property type="project" value="TreeGrafter"/>
</dbReference>
<evidence type="ECO:0000259" key="9">
    <source>
        <dbReference type="Pfam" id="PF01435"/>
    </source>
</evidence>